<dbReference type="SMART" id="SM00448">
    <property type="entry name" value="REC"/>
    <property type="match status" value="1"/>
</dbReference>
<dbReference type="Gene3D" id="3.40.50.2300">
    <property type="match status" value="1"/>
</dbReference>
<evidence type="ECO:0000259" key="3">
    <source>
        <dbReference type="PROSITE" id="PS50110"/>
    </source>
</evidence>
<evidence type="ECO:0000256" key="2">
    <source>
        <dbReference type="PROSITE-ProRule" id="PRU00169"/>
    </source>
</evidence>
<dbReference type="InterPro" id="IPR050595">
    <property type="entry name" value="Bact_response_regulator"/>
</dbReference>
<dbReference type="InterPro" id="IPR001789">
    <property type="entry name" value="Sig_transdc_resp-reg_receiver"/>
</dbReference>
<dbReference type="EMBL" id="JAHCMY010000005">
    <property type="protein sequence ID" value="MBS9524530.1"/>
    <property type="molecule type" value="Genomic_DNA"/>
</dbReference>
<organism evidence="4 5">
    <name type="scientific">Litoribacter ruber</name>
    <dbReference type="NCBI Taxonomy" id="702568"/>
    <lineage>
        <taxon>Bacteria</taxon>
        <taxon>Pseudomonadati</taxon>
        <taxon>Bacteroidota</taxon>
        <taxon>Cytophagia</taxon>
        <taxon>Cytophagales</taxon>
        <taxon>Cyclobacteriaceae</taxon>
        <taxon>Litoribacter</taxon>
    </lineage>
</organism>
<name>A0AAP2CIL8_9BACT</name>
<feature type="domain" description="Response regulatory" evidence="3">
    <location>
        <begin position="3"/>
        <end position="119"/>
    </location>
</feature>
<dbReference type="SUPFAM" id="SSF52172">
    <property type="entry name" value="CheY-like"/>
    <property type="match status" value="1"/>
</dbReference>
<dbReference type="PANTHER" id="PTHR44591">
    <property type="entry name" value="STRESS RESPONSE REGULATOR PROTEIN 1"/>
    <property type="match status" value="1"/>
</dbReference>
<accession>A0AAP2CIL8</accession>
<dbReference type="Pfam" id="PF00072">
    <property type="entry name" value="Response_reg"/>
    <property type="match status" value="1"/>
</dbReference>
<dbReference type="RefSeq" id="WP_213945385.1">
    <property type="nucleotide sequence ID" value="NZ_JAHBGI010000002.1"/>
</dbReference>
<gene>
    <name evidence="4" type="ORF">KI659_10935</name>
</gene>
<dbReference type="GO" id="GO:0000160">
    <property type="term" value="P:phosphorelay signal transduction system"/>
    <property type="evidence" value="ECO:0007669"/>
    <property type="project" value="InterPro"/>
</dbReference>
<dbReference type="PROSITE" id="PS50110">
    <property type="entry name" value="RESPONSE_REGULATORY"/>
    <property type="match status" value="1"/>
</dbReference>
<dbReference type="AlphaFoldDB" id="A0AAP2CIL8"/>
<dbReference type="InterPro" id="IPR011006">
    <property type="entry name" value="CheY-like_superfamily"/>
</dbReference>
<evidence type="ECO:0000313" key="5">
    <source>
        <dbReference type="Proteomes" id="UP001319104"/>
    </source>
</evidence>
<feature type="modified residue" description="4-aspartylphosphate" evidence="2">
    <location>
        <position position="54"/>
    </location>
</feature>
<sequence length="119" mass="13880">MKKVFLVDDQRVMNLVHHKFINMVDPELKVDSFLNGSEALEALEKDLPELIFLDLNMPVMNGWQFLDEVKMRQLDLNVVILTSSNSLQDQEKSLEYQQVKKFVQKPLDRSGFEEILEAL</sequence>
<evidence type="ECO:0000313" key="4">
    <source>
        <dbReference type="EMBL" id="MBS9524530.1"/>
    </source>
</evidence>
<keyword evidence="1 2" id="KW-0597">Phosphoprotein</keyword>
<evidence type="ECO:0000256" key="1">
    <source>
        <dbReference type="ARBA" id="ARBA00022553"/>
    </source>
</evidence>
<comment type="caution">
    <text evidence="4">The sequence shown here is derived from an EMBL/GenBank/DDBJ whole genome shotgun (WGS) entry which is preliminary data.</text>
</comment>
<reference evidence="4 5" key="1">
    <citation type="submission" date="2021-05" db="EMBL/GenBank/DDBJ databases">
        <authorList>
            <person name="Zhang Z.D."/>
            <person name="Osman G."/>
        </authorList>
    </citation>
    <scope>NUCLEOTIDE SEQUENCE [LARGE SCALE GENOMIC DNA]</scope>
    <source>
        <strain evidence="4 5">KCTC 32217</strain>
    </source>
</reference>
<dbReference type="PANTHER" id="PTHR44591:SF3">
    <property type="entry name" value="RESPONSE REGULATORY DOMAIN-CONTAINING PROTEIN"/>
    <property type="match status" value="1"/>
</dbReference>
<protein>
    <submittedName>
        <fullName evidence="4">Response regulator</fullName>
    </submittedName>
</protein>
<proteinExistence type="predicted"/>
<keyword evidence="5" id="KW-1185">Reference proteome</keyword>
<dbReference type="Proteomes" id="UP001319104">
    <property type="component" value="Unassembled WGS sequence"/>
</dbReference>